<dbReference type="SUPFAM" id="SSF101094">
    <property type="entry name" value="Staphylocoagulase"/>
    <property type="match status" value="1"/>
</dbReference>
<sequence length="255" mass="29811">MKLSKYFGWKVKLGIFLIFLSALLYLANFLIFHDLHEVLFYIGIDTAFLPIEILFVVLVIENAISSREKKQMMEKLNMVIGAFFSEVGTHILGSITKFDPDTEHIRNDLLINESWSEQDFKNAKKTIKNFDYTLHINGGSESIEFLVNAKKFLVNERKFLLALLENPNLLEHETFTELLWAVFHLMEELENRDDLSKLPKADYNHLAGDVVRVYSLLIIEWLEYMEHLMNNYPYLFSLAIRTNPFDPKSHVEISD</sequence>
<comment type="caution">
    <text evidence="2">The sequence shown here is derived from an EMBL/GenBank/DDBJ whole genome shotgun (WGS) entry which is preliminary data.</text>
</comment>
<evidence type="ECO:0000313" key="3">
    <source>
        <dbReference type="Proteomes" id="UP000007360"/>
    </source>
</evidence>
<dbReference type="OrthoDB" id="56871at2157"/>
<keyword evidence="3" id="KW-1185">Reference proteome</keyword>
<keyword evidence="1" id="KW-0812">Transmembrane</keyword>
<accession>K2RDQ7</accession>
<dbReference type="PATRIC" id="fig|1204725.3.peg.661"/>
<dbReference type="EMBL" id="AMPO01000002">
    <property type="protein sequence ID" value="EKF86474.1"/>
    <property type="molecule type" value="Genomic_DNA"/>
</dbReference>
<evidence type="ECO:0000313" key="2">
    <source>
        <dbReference type="EMBL" id="EKF86474.1"/>
    </source>
</evidence>
<reference evidence="2 3" key="1">
    <citation type="journal article" date="2012" name="J. Bacteriol.">
        <title>Draft genome sequence of Methanobacterium formicicum DSM 3637, an archaebacterium isolated from the methane producer amoeba Pelomyxa palustris.</title>
        <authorList>
            <person name="Gutierrez G."/>
        </authorList>
    </citation>
    <scope>NUCLEOTIDE SEQUENCE [LARGE SCALE GENOMIC DNA]</scope>
    <source>
        <strain evidence="3">DSM 3637 / PP1</strain>
    </source>
</reference>
<feature type="transmembrane region" description="Helical" evidence="1">
    <location>
        <begin position="38"/>
        <end position="60"/>
    </location>
</feature>
<dbReference type="AlphaFoldDB" id="K2RDQ7"/>
<evidence type="ECO:0000256" key="1">
    <source>
        <dbReference type="SAM" id="Phobius"/>
    </source>
</evidence>
<proteinExistence type="predicted"/>
<keyword evidence="1" id="KW-1133">Transmembrane helix</keyword>
<keyword evidence="1" id="KW-0472">Membrane</keyword>
<organism evidence="2 3">
    <name type="scientific">Methanobacterium formicicum (strain DSM 3637 / PP1)</name>
    <dbReference type="NCBI Taxonomy" id="1204725"/>
    <lineage>
        <taxon>Archaea</taxon>
        <taxon>Methanobacteriati</taxon>
        <taxon>Methanobacteriota</taxon>
        <taxon>Methanomada group</taxon>
        <taxon>Methanobacteria</taxon>
        <taxon>Methanobacteriales</taxon>
        <taxon>Methanobacteriaceae</taxon>
        <taxon>Methanobacterium</taxon>
    </lineage>
</organism>
<gene>
    <name evidence="2" type="ORF">A994_03288</name>
</gene>
<dbReference type="RefSeq" id="WP_004029858.1">
    <property type="nucleotide sequence ID" value="NZ_AMPO01000002.1"/>
</dbReference>
<feature type="transmembrane region" description="Helical" evidence="1">
    <location>
        <begin position="12"/>
        <end position="32"/>
    </location>
</feature>
<dbReference type="Proteomes" id="UP000007360">
    <property type="component" value="Unassembled WGS sequence"/>
</dbReference>
<protein>
    <submittedName>
        <fullName evidence="2">Uncharacterized protein</fullName>
    </submittedName>
</protein>
<name>K2RDQ7_METFP</name>